<sequence length="1679" mass="185872">MTPNTIEAFLNAAGGSYRGNKIFVANNSLAALKFILSMNDFSFRRFGRGVFEFYGLARKSDKVGESKYLEYLTDYRDIDTEEASGCFSNVEVICETAEHFKCSYVWPGWGHASENPELPKACARRNLLFLGPTEEAMTLLGQKISANKLADQCGIPTIPWMEVGAIEETKEFCRKVEYPIMIKTSDGGGGKGIREIEKEEKLEESIEIVKAEVRTEEVFVTKLLKDIKHIEVQVLADTHGEAVVLSTRDCTLQRRNQKLIEEGPATLPDGMLPPLMEQAQSLVKTANYSGACTVEFIFTVEDRKIYFLEANPRLQVEHTVSELLTDSNLCAAQWLISTGVAIATLREMGVIKPEAEKRHVVAARIIAECPNSAFSPSTGKVAVSGFFPSGTVGYFGVDSGVIGQYNDSQFGHVFGVGGCRKEAVDSLKMILSSLRISGEVKTLNKFLLDLISTDAFETGAHTTAFTESYQRRWVEQRGFDAFFVLAYVALFSSAQKITTRTEVIFRMGGILFTAHAAPMDAFVYGVEICGGFSVIEISKLADAKYRIKNLQEESQTIYFTTCKSISEIVCCGHTYQFENGTGGNEVLAAGSGRVVRFLKDDYVTKGEEYLEIECMKNIMRLSAPKEGKLTQLVASGDTITAGDVIATIVGGVEEEILAHTEPISHRNTAANYTLSLFSQFPVPEQEWRYEEEFVIAALHKYTLLSSADHTQSLDLYISKALTAFQNMNTPLTEHIPMLTALKYAISSKKDKNTLCMVQSLLDRSGLEKAKKEIGDVLARIQTQGTEFLKEKAALELSPETMLSLCLVPQTSHLSALLWVKRTFAKEGTFTKNGVHFTISGALCTLLWEDVPREEAGMVYLVRKKTSQPPSIKGTVTTIEISEEAPAAFRTYQNTVEDTRYAEIDPLLSERLGVDKLPTNSVLVGVHWNRRIFVYKTEGRVSMRCVLSSHDLLEKDAVVDALFQEVKAAYILADVEASLSVVVCVSAEMHLDQEGLASLMKRKILPRVLTLTEYDLEEVIVRGSILPGGMSGHQNTMEGCAVLSPCAGELPFILYAITHRGFNESSLFISGHQIFYAIDEMEIKHTPSTPCKFTEDLSAKTIDAVYGPKRKKARSLGTAYIYDICTLLEVLTKEMHKGLAVTELFLGAKETNLRMETTEVYETGVPAGVFEVPEHAMKGWRFKSGKLDFLLVGSDITENSGAFSISEDIFFSKCAAQAQALKIPFVYVSSNSGAKIQVFEKLKENMLYLEDKNTIYLSEEAYRAFENKDQIQTKKTTHQGATIYEITAILGEFGMGVENLSYSAEIAKQMARAYNAIPTLTYATGRAVGIGAYLASIGERVIQKQDSPIILTGFQALNRLIQQSLYQSNIEIGGPGILAKNGVVHRIVTTETEGVLEILRWIDFVHTSSRYLLPSPPQNFPPPLQIENFNPEEIVETVSDKNSFVEYLAVWAPNVRVGRMKLNGVSCGVIYPRCGTVTTKVPCRTSGEREVLWIENVLLPETSKKIAQAVKDFSNEGLDVLILLNWKGFSAGHLDMFDGILQAGSKIIQNITTAKTKIFSYICPNSELRGGSWVVFDKFIGSSVRFAAHPTSKGGVIHPDGLASIKFKEPEVQSILTRSEIKSTSKTNLALGRQFCDLHDTSTRMLHMEAIHQILNVSELKHEVCQYFTSPSPPSAQPQP</sequence>
<dbReference type="SUPFAM" id="SSF52096">
    <property type="entry name" value="ClpP/crotonase"/>
    <property type="match status" value="2"/>
</dbReference>
<feature type="domain" description="CoA carboxyltransferase N-terminal" evidence="13">
    <location>
        <begin position="1098"/>
        <end position="1416"/>
    </location>
</feature>
<dbReference type="PANTHER" id="PTHR45728">
    <property type="entry name" value="ACETYL-COA CARBOXYLASE, ISOFORM A"/>
    <property type="match status" value="1"/>
</dbReference>
<dbReference type="UniPathway" id="UPA00655">
    <property type="reaction ID" value="UER00711"/>
</dbReference>
<gene>
    <name evidence="15" type="ORF">NEDG_01019</name>
</gene>
<protein>
    <submittedName>
        <fullName evidence="15">Acetyl-CoA carboxylase / biotin carboxylase 1</fullName>
    </submittedName>
</protein>
<dbReference type="CDD" id="cd06850">
    <property type="entry name" value="biotinyl_domain"/>
    <property type="match status" value="1"/>
</dbReference>
<feature type="domain" description="Biotin carboxylation" evidence="12">
    <location>
        <begin position="18"/>
        <end position="471"/>
    </location>
</feature>
<comment type="pathway">
    <text evidence="2">Lipid metabolism; malonyl-CoA biosynthesis; malonyl-CoA from acetyl-CoA: step 1/1.</text>
</comment>
<dbReference type="SUPFAM" id="SSF51230">
    <property type="entry name" value="Single hybrid motif"/>
    <property type="match status" value="1"/>
</dbReference>
<dbReference type="FunFam" id="3.30.1490.20:FF:000003">
    <property type="entry name" value="acetyl-CoA carboxylase isoform X1"/>
    <property type="match status" value="1"/>
</dbReference>
<dbReference type="GO" id="GO:2001295">
    <property type="term" value="P:malonyl-CoA biosynthetic process"/>
    <property type="evidence" value="ECO:0007669"/>
    <property type="project" value="UniProtKB-UniPathway"/>
</dbReference>
<dbReference type="Gene3D" id="3.90.226.10">
    <property type="entry name" value="2-enoyl-CoA Hydratase, Chain A, domain 1"/>
    <property type="match status" value="2"/>
</dbReference>
<comment type="caution">
    <text evidence="15">The sequence shown here is derived from an EMBL/GenBank/DDBJ whole genome shotgun (WGS) entry which is preliminary data.</text>
</comment>
<dbReference type="GeneID" id="93647369"/>
<organism evidence="15 16">
    <name type="scientific">Nematocida displodere</name>
    <dbReference type="NCBI Taxonomy" id="1805483"/>
    <lineage>
        <taxon>Eukaryota</taxon>
        <taxon>Fungi</taxon>
        <taxon>Fungi incertae sedis</taxon>
        <taxon>Microsporidia</taxon>
        <taxon>Nematocida</taxon>
    </lineage>
</organism>
<dbReference type="OrthoDB" id="14612at2759"/>
<feature type="domain" description="ATP-grasp" evidence="11">
    <location>
        <begin position="147"/>
        <end position="340"/>
    </location>
</feature>
<name>A0A177EBW4_9MICR</name>
<evidence type="ECO:0000313" key="16">
    <source>
        <dbReference type="Proteomes" id="UP000185944"/>
    </source>
</evidence>
<dbReference type="Pfam" id="PF00289">
    <property type="entry name" value="Biotin_carb_N"/>
    <property type="match status" value="1"/>
</dbReference>
<keyword evidence="7" id="KW-0511">Multifunctional enzyme</keyword>
<keyword evidence="6" id="KW-0092">Biotin</keyword>
<dbReference type="InterPro" id="IPR000089">
    <property type="entry name" value="Biotin_lipoyl"/>
</dbReference>
<evidence type="ECO:0000256" key="2">
    <source>
        <dbReference type="ARBA" id="ARBA00004956"/>
    </source>
</evidence>
<evidence type="ECO:0000256" key="6">
    <source>
        <dbReference type="ARBA" id="ARBA00023267"/>
    </source>
</evidence>
<keyword evidence="4 10" id="KW-0547">Nucleotide-binding</keyword>
<dbReference type="InterPro" id="IPR029045">
    <property type="entry name" value="ClpP/crotonase-like_dom_sf"/>
</dbReference>
<dbReference type="InterPro" id="IPR005481">
    <property type="entry name" value="BC-like_N"/>
</dbReference>
<dbReference type="GO" id="GO:0004075">
    <property type="term" value="F:biotin carboxylase activity"/>
    <property type="evidence" value="ECO:0007669"/>
    <property type="project" value="UniProtKB-EC"/>
</dbReference>
<dbReference type="SUPFAM" id="SSF56059">
    <property type="entry name" value="Glutathione synthetase ATP-binding domain-like"/>
    <property type="match status" value="1"/>
</dbReference>
<dbReference type="InterPro" id="IPR011762">
    <property type="entry name" value="COA_CT_N"/>
</dbReference>
<dbReference type="GO" id="GO:0005524">
    <property type="term" value="F:ATP binding"/>
    <property type="evidence" value="ECO:0007669"/>
    <property type="project" value="UniProtKB-UniRule"/>
</dbReference>
<dbReference type="InterPro" id="IPR034733">
    <property type="entry name" value="AcCoA_carboxyl_beta"/>
</dbReference>
<evidence type="ECO:0000256" key="3">
    <source>
        <dbReference type="ARBA" id="ARBA00022598"/>
    </source>
</evidence>
<evidence type="ECO:0000313" key="15">
    <source>
        <dbReference type="EMBL" id="OAG28880.1"/>
    </source>
</evidence>
<dbReference type="SUPFAM" id="SSF51246">
    <property type="entry name" value="Rudiment single hybrid motif"/>
    <property type="match status" value="1"/>
</dbReference>
<dbReference type="VEuPathDB" id="MicrosporidiaDB:NEDG_01019"/>
<comment type="catalytic activity">
    <reaction evidence="8">
        <text>hydrogencarbonate + acetyl-CoA + ATP = malonyl-CoA + ADP + phosphate + H(+)</text>
        <dbReference type="Rhea" id="RHEA:11308"/>
        <dbReference type="ChEBI" id="CHEBI:15378"/>
        <dbReference type="ChEBI" id="CHEBI:17544"/>
        <dbReference type="ChEBI" id="CHEBI:30616"/>
        <dbReference type="ChEBI" id="CHEBI:43474"/>
        <dbReference type="ChEBI" id="CHEBI:57288"/>
        <dbReference type="ChEBI" id="CHEBI:57384"/>
        <dbReference type="ChEBI" id="CHEBI:456216"/>
        <dbReference type="EC" id="6.4.1.2"/>
    </reaction>
</comment>
<dbReference type="EMBL" id="LTDL01000042">
    <property type="protein sequence ID" value="OAG28880.1"/>
    <property type="molecule type" value="Genomic_DNA"/>
</dbReference>
<dbReference type="SUPFAM" id="SSF52440">
    <property type="entry name" value="PreATP-grasp domain"/>
    <property type="match status" value="1"/>
</dbReference>
<comment type="cofactor">
    <cofactor evidence="1">
        <name>biotin</name>
        <dbReference type="ChEBI" id="CHEBI:57586"/>
    </cofactor>
</comment>
<dbReference type="Gene3D" id="2.40.50.100">
    <property type="match status" value="1"/>
</dbReference>
<evidence type="ECO:0000259" key="14">
    <source>
        <dbReference type="PROSITE" id="PS50989"/>
    </source>
</evidence>
<keyword evidence="5 10" id="KW-0067">ATP-binding</keyword>
<comment type="catalytic activity">
    <reaction evidence="9">
        <text>N(6)-biotinyl-L-lysyl-[protein] + hydrogencarbonate + ATP = N(6)-carboxybiotinyl-L-lysyl-[protein] + ADP + phosphate + H(+)</text>
        <dbReference type="Rhea" id="RHEA:13501"/>
        <dbReference type="Rhea" id="RHEA-COMP:10505"/>
        <dbReference type="Rhea" id="RHEA-COMP:10506"/>
        <dbReference type="ChEBI" id="CHEBI:15378"/>
        <dbReference type="ChEBI" id="CHEBI:17544"/>
        <dbReference type="ChEBI" id="CHEBI:30616"/>
        <dbReference type="ChEBI" id="CHEBI:43474"/>
        <dbReference type="ChEBI" id="CHEBI:83144"/>
        <dbReference type="ChEBI" id="CHEBI:83145"/>
        <dbReference type="ChEBI" id="CHEBI:456216"/>
        <dbReference type="EC" id="6.3.4.14"/>
    </reaction>
</comment>
<dbReference type="PROSITE" id="PS50989">
    <property type="entry name" value="COA_CT_CTER"/>
    <property type="match status" value="1"/>
</dbReference>
<dbReference type="InterPro" id="IPR011761">
    <property type="entry name" value="ATP-grasp"/>
</dbReference>
<evidence type="ECO:0000259" key="13">
    <source>
        <dbReference type="PROSITE" id="PS50980"/>
    </source>
</evidence>
<dbReference type="GO" id="GO:0003989">
    <property type="term" value="F:acetyl-CoA carboxylase activity"/>
    <property type="evidence" value="ECO:0007669"/>
    <property type="project" value="UniProtKB-EC"/>
</dbReference>
<dbReference type="STRING" id="1805483.A0A177EBW4"/>
<dbReference type="InterPro" id="IPR005482">
    <property type="entry name" value="Biotin_COase_C"/>
</dbReference>
<dbReference type="PROSITE" id="PS00867">
    <property type="entry name" value="CPSASE_2"/>
    <property type="match status" value="1"/>
</dbReference>
<accession>A0A177EBW4</accession>
<dbReference type="InterPro" id="IPR011763">
    <property type="entry name" value="COA_CT_C"/>
</dbReference>
<reference evidence="15 16" key="1">
    <citation type="submission" date="2016-02" db="EMBL/GenBank/DDBJ databases">
        <title>Discovery of a natural microsporidian pathogen with a broad tissue tropism in Caenorhabditis elegans.</title>
        <authorList>
            <person name="Luallen R.J."/>
            <person name="Reinke A.W."/>
            <person name="Tong L."/>
            <person name="Botts M.R."/>
            <person name="Felix M.-A."/>
            <person name="Troemel E.R."/>
        </authorList>
    </citation>
    <scope>NUCLEOTIDE SEQUENCE [LARGE SCALE GENOMIC DNA]</scope>
    <source>
        <strain evidence="15 16">JUm2807</strain>
    </source>
</reference>
<dbReference type="Proteomes" id="UP000185944">
    <property type="component" value="Unassembled WGS sequence"/>
</dbReference>
<evidence type="ECO:0000256" key="10">
    <source>
        <dbReference type="PROSITE-ProRule" id="PRU00409"/>
    </source>
</evidence>
<dbReference type="InterPro" id="IPR016185">
    <property type="entry name" value="PreATP-grasp_dom_sf"/>
</dbReference>
<evidence type="ECO:0000256" key="8">
    <source>
        <dbReference type="ARBA" id="ARBA00048065"/>
    </source>
</evidence>
<dbReference type="PANTHER" id="PTHR45728:SF3">
    <property type="entry name" value="ACETYL-COA CARBOXYLASE"/>
    <property type="match status" value="1"/>
</dbReference>
<dbReference type="PROSITE" id="PS50979">
    <property type="entry name" value="BC"/>
    <property type="match status" value="1"/>
</dbReference>
<evidence type="ECO:0000256" key="1">
    <source>
        <dbReference type="ARBA" id="ARBA00001953"/>
    </source>
</evidence>
<feature type="domain" description="CoA carboxyltransferase C-terminal" evidence="14">
    <location>
        <begin position="1396"/>
        <end position="1679"/>
    </location>
</feature>
<evidence type="ECO:0000259" key="11">
    <source>
        <dbReference type="PROSITE" id="PS50975"/>
    </source>
</evidence>
<dbReference type="Pfam" id="PF02786">
    <property type="entry name" value="CPSase_L_D2"/>
    <property type="match status" value="1"/>
</dbReference>
<dbReference type="Pfam" id="PF00364">
    <property type="entry name" value="Biotin_lipoyl"/>
    <property type="match status" value="1"/>
</dbReference>
<dbReference type="PROSITE" id="PS50980">
    <property type="entry name" value="COA_CT_NTER"/>
    <property type="match status" value="1"/>
</dbReference>
<dbReference type="InterPro" id="IPR011054">
    <property type="entry name" value="Rudment_hybrid_motif"/>
</dbReference>
<dbReference type="Pfam" id="PF02785">
    <property type="entry name" value="Biotin_carb_C"/>
    <property type="match status" value="1"/>
</dbReference>
<evidence type="ECO:0000259" key="12">
    <source>
        <dbReference type="PROSITE" id="PS50979"/>
    </source>
</evidence>
<evidence type="ECO:0000256" key="5">
    <source>
        <dbReference type="ARBA" id="ARBA00022840"/>
    </source>
</evidence>
<dbReference type="InterPro" id="IPR011764">
    <property type="entry name" value="Biotin_carboxylation_dom"/>
</dbReference>
<dbReference type="GO" id="GO:0006633">
    <property type="term" value="P:fatty acid biosynthetic process"/>
    <property type="evidence" value="ECO:0007669"/>
    <property type="project" value="TreeGrafter"/>
</dbReference>
<dbReference type="SMART" id="SM00878">
    <property type="entry name" value="Biotin_carb_C"/>
    <property type="match status" value="1"/>
</dbReference>
<dbReference type="PROSITE" id="PS50975">
    <property type="entry name" value="ATP_GRASP"/>
    <property type="match status" value="1"/>
</dbReference>
<dbReference type="Gene3D" id="2.40.460.10">
    <property type="entry name" value="Biotin dependent carboxylase carboxyltransferase"/>
    <property type="match status" value="1"/>
</dbReference>
<dbReference type="InterPro" id="IPR011053">
    <property type="entry name" value="Single_hybrid_motif"/>
</dbReference>
<dbReference type="InterPro" id="IPR049076">
    <property type="entry name" value="ACCA"/>
</dbReference>
<dbReference type="RefSeq" id="XP_067543625.1">
    <property type="nucleotide sequence ID" value="XM_067688437.1"/>
</dbReference>
<keyword evidence="16" id="KW-1185">Reference proteome</keyword>
<dbReference type="GO" id="GO:0046872">
    <property type="term" value="F:metal ion binding"/>
    <property type="evidence" value="ECO:0007669"/>
    <property type="project" value="InterPro"/>
</dbReference>
<keyword evidence="3" id="KW-0436">Ligase</keyword>
<dbReference type="InterPro" id="IPR005479">
    <property type="entry name" value="CPAse_ATP-bd"/>
</dbReference>
<dbReference type="Pfam" id="PF01039">
    <property type="entry name" value="Carboxyl_trans"/>
    <property type="match status" value="1"/>
</dbReference>
<proteinExistence type="predicted"/>
<evidence type="ECO:0000256" key="4">
    <source>
        <dbReference type="ARBA" id="ARBA00022741"/>
    </source>
</evidence>
<dbReference type="Gene3D" id="3.30.470.20">
    <property type="entry name" value="ATP-grasp fold, B domain"/>
    <property type="match status" value="1"/>
</dbReference>
<evidence type="ECO:0000256" key="7">
    <source>
        <dbReference type="ARBA" id="ARBA00023268"/>
    </source>
</evidence>
<evidence type="ECO:0000256" key="9">
    <source>
        <dbReference type="ARBA" id="ARBA00048600"/>
    </source>
</evidence>